<accession>A0ABD0M612</accession>
<dbReference type="Proteomes" id="UP001519460">
    <property type="component" value="Unassembled WGS sequence"/>
</dbReference>
<organism evidence="1 2">
    <name type="scientific">Batillaria attramentaria</name>
    <dbReference type="NCBI Taxonomy" id="370345"/>
    <lineage>
        <taxon>Eukaryota</taxon>
        <taxon>Metazoa</taxon>
        <taxon>Spiralia</taxon>
        <taxon>Lophotrochozoa</taxon>
        <taxon>Mollusca</taxon>
        <taxon>Gastropoda</taxon>
        <taxon>Caenogastropoda</taxon>
        <taxon>Sorbeoconcha</taxon>
        <taxon>Cerithioidea</taxon>
        <taxon>Batillariidae</taxon>
        <taxon>Batillaria</taxon>
    </lineage>
</organism>
<protein>
    <submittedName>
        <fullName evidence="1">Uncharacterized protein</fullName>
    </submittedName>
</protein>
<dbReference type="EMBL" id="JACVVK020000004">
    <property type="protein sequence ID" value="KAK7507394.1"/>
    <property type="molecule type" value="Genomic_DNA"/>
</dbReference>
<evidence type="ECO:0000313" key="1">
    <source>
        <dbReference type="EMBL" id="KAK7507394.1"/>
    </source>
</evidence>
<evidence type="ECO:0000313" key="2">
    <source>
        <dbReference type="Proteomes" id="UP001519460"/>
    </source>
</evidence>
<dbReference type="AlphaFoldDB" id="A0ABD0M612"/>
<comment type="caution">
    <text evidence="1">The sequence shown here is derived from an EMBL/GenBank/DDBJ whole genome shotgun (WGS) entry which is preliminary data.</text>
</comment>
<sequence>PALSPRATAVCQWPDVPPSSCTCTNQGQTQRLRRDEFCGFPSRQREGFTRDRTTNTHSSLCMSLLITSLSALIQLLVQKPLSEAQPCSLGPS</sequence>
<gene>
    <name evidence="1" type="ORF">BaRGS_00001329</name>
</gene>
<feature type="non-terminal residue" evidence="1">
    <location>
        <position position="1"/>
    </location>
</feature>
<keyword evidence="2" id="KW-1185">Reference proteome</keyword>
<name>A0ABD0M612_9CAEN</name>
<reference evidence="1 2" key="1">
    <citation type="journal article" date="2023" name="Sci. Data">
        <title>Genome assembly of the Korean intertidal mud-creeper Batillaria attramentaria.</title>
        <authorList>
            <person name="Patra A.K."/>
            <person name="Ho P.T."/>
            <person name="Jun S."/>
            <person name="Lee S.J."/>
            <person name="Kim Y."/>
            <person name="Won Y.J."/>
        </authorList>
    </citation>
    <scope>NUCLEOTIDE SEQUENCE [LARGE SCALE GENOMIC DNA]</scope>
    <source>
        <strain evidence="1">Wonlab-2016</strain>
    </source>
</reference>
<proteinExistence type="predicted"/>